<feature type="compositionally biased region" description="Polar residues" evidence="1">
    <location>
        <begin position="445"/>
        <end position="457"/>
    </location>
</feature>
<dbReference type="PANTHER" id="PTHR14614">
    <property type="entry name" value="HEPATOCELLULAR CARCINOMA-ASSOCIATED ANTIGEN"/>
    <property type="match status" value="1"/>
</dbReference>
<dbReference type="PANTHER" id="PTHR14614:SF132">
    <property type="entry name" value="PROTEIN-LYSINE METHYLTRANSFERASE C42C1.13"/>
    <property type="match status" value="1"/>
</dbReference>
<dbReference type="AlphaFoldDB" id="A0A086JWW4"/>
<feature type="compositionally biased region" description="Polar residues" evidence="1">
    <location>
        <begin position="505"/>
        <end position="514"/>
    </location>
</feature>
<dbReference type="OrthoDB" id="46564at2759"/>
<gene>
    <name evidence="2" type="ORF">TGDOM2_316370</name>
</gene>
<dbReference type="VEuPathDB" id="ToxoDB:TGDOM2_316370"/>
<dbReference type="EMBL" id="AHZU02001075">
    <property type="protein sequence ID" value="KFG36632.1"/>
    <property type="molecule type" value="Genomic_DNA"/>
</dbReference>
<organism evidence="2 3">
    <name type="scientific">Toxoplasma gondii GAB2-2007-GAL-DOM2</name>
    <dbReference type="NCBI Taxonomy" id="1130820"/>
    <lineage>
        <taxon>Eukaryota</taxon>
        <taxon>Sar</taxon>
        <taxon>Alveolata</taxon>
        <taxon>Apicomplexa</taxon>
        <taxon>Conoidasida</taxon>
        <taxon>Coccidia</taxon>
        <taxon>Eucoccidiorida</taxon>
        <taxon>Eimeriorina</taxon>
        <taxon>Sarcocystidae</taxon>
        <taxon>Toxoplasma</taxon>
    </lineage>
</organism>
<dbReference type="GO" id="GO:0008168">
    <property type="term" value="F:methyltransferase activity"/>
    <property type="evidence" value="ECO:0007669"/>
    <property type="project" value="UniProtKB-KW"/>
</dbReference>
<dbReference type="Gene3D" id="3.40.50.150">
    <property type="entry name" value="Vaccinia Virus protein VP39"/>
    <property type="match status" value="1"/>
</dbReference>
<evidence type="ECO:0000313" key="3">
    <source>
        <dbReference type="Proteomes" id="UP000028837"/>
    </source>
</evidence>
<proteinExistence type="predicted"/>
<protein>
    <submittedName>
        <fullName evidence="2">Putative methyltransferase</fullName>
    </submittedName>
</protein>
<dbReference type="InterPro" id="IPR019410">
    <property type="entry name" value="Methyltransf_16"/>
</dbReference>
<dbReference type="GO" id="GO:0032259">
    <property type="term" value="P:methylation"/>
    <property type="evidence" value="ECO:0007669"/>
    <property type="project" value="UniProtKB-KW"/>
</dbReference>
<evidence type="ECO:0000313" key="2">
    <source>
        <dbReference type="EMBL" id="KFG36632.1"/>
    </source>
</evidence>
<name>A0A086JWW4_TOXGO</name>
<dbReference type="SUPFAM" id="SSF53335">
    <property type="entry name" value="S-adenosyl-L-methionine-dependent methyltransferases"/>
    <property type="match status" value="1"/>
</dbReference>
<accession>A0A086JWW4</accession>
<feature type="region of interest" description="Disordered" evidence="1">
    <location>
        <begin position="679"/>
        <end position="824"/>
    </location>
</feature>
<keyword evidence="2" id="KW-0489">Methyltransferase</keyword>
<comment type="caution">
    <text evidence="2">The sequence shown here is derived from an EMBL/GenBank/DDBJ whole genome shotgun (WGS) entry which is preliminary data.</text>
</comment>
<evidence type="ECO:0000256" key="1">
    <source>
        <dbReference type="SAM" id="MobiDB-lite"/>
    </source>
</evidence>
<keyword evidence="2" id="KW-0808">Transferase</keyword>
<feature type="compositionally biased region" description="Polar residues" evidence="1">
    <location>
        <begin position="599"/>
        <end position="610"/>
    </location>
</feature>
<feature type="region of interest" description="Disordered" evidence="1">
    <location>
        <begin position="596"/>
        <end position="659"/>
    </location>
</feature>
<sequence>MTSRSGNPQQAFSVSSSAGAPFDVNQRSSAGGNMSKGLGIWGLKTSKFYPYEMYVPTRRRVHVKENQWSNPATQVWPQNLFLCKYLEMRAAREGLEVFQDAKVLELGSGCGLVGMVASLLGASVTVSELDKGLPLLRHNIEAFKAEWRNQAQISCDDAAAVASRLSLDSSSRDRCPFRMVICSDVWADKELRSCFLLLLLKAIATDSEVLMCHTWRNADGTNVGDASSDQEQNELIARLSEIFDMEEIETEDTIRTYCSRFHGGSLFLRSQSTIDIQETSDADGRIVILRLTCRPAIKDNPARLEEELKKEIALHYQRASINTQQHPVQPCTSQAVMSDDVDATASKKPVEARNSDRNAGVECTKTSVPEPPMHKRLLSSNSNGDHETSPPRYLRPRLSTTTSEPSVSTQDSSLTRALPATSAASEGEVPREDAPLLTKRLGLRTSAQKPGMQTTPQFAPAKEAAKRPLTSLAVSVNRPDRGIEQPPTKGGVVSRRKMGAEHGESSCQQHPSDSLRSKRNTSRPVPAGSARPSLSGVAAQRHREGLGPPGTMGRPRSTVGRSTSVDGTSVKAVASQVGDKSGSFALNGLPVEDNDAATGCQSMNGGTQPTIGRLHAASGGGSSPNGSRQKQPKGLSRPQLVPGLSSSTGTTRSSSIADAAPLQRQLGSVRGQKDAAVAPIAASVHPRPPSCTSKTSRVERTPRQKPLERVASSRPMGSPSAGTGQVSLAVPASRKDDSLLPSNSADPLCAPESSEKKPGLIGKLSSLLRRSPGRGAASDFPSGTGSVSEQGGRTSHKNFRKRSISRSGCRLRKLSSGGTTPLTK</sequence>
<feature type="compositionally biased region" description="Basic residues" evidence="1">
    <location>
        <begin position="794"/>
        <end position="813"/>
    </location>
</feature>
<feature type="compositionally biased region" description="Polar residues" evidence="1">
    <location>
        <begin position="398"/>
        <end position="415"/>
    </location>
</feature>
<dbReference type="Pfam" id="PF10294">
    <property type="entry name" value="Methyltransf_16"/>
    <property type="match status" value="1"/>
</dbReference>
<feature type="compositionally biased region" description="Basic and acidic residues" evidence="1">
    <location>
        <begin position="696"/>
        <end position="708"/>
    </location>
</feature>
<reference evidence="2 3" key="1">
    <citation type="submission" date="2014-02" db="EMBL/GenBank/DDBJ databases">
        <authorList>
            <person name="Sibley D."/>
            <person name="Venepally P."/>
            <person name="Karamycheva S."/>
            <person name="Hadjithomas M."/>
            <person name="Khan A."/>
            <person name="Brunk B."/>
            <person name="Roos D."/>
            <person name="Caler E."/>
            <person name="Lorenzi H."/>
        </authorList>
    </citation>
    <scope>NUCLEOTIDE SEQUENCE [LARGE SCALE GENOMIC DNA]</scope>
    <source>
        <strain evidence="2 3">GAB2-2007-GAL-DOM2</strain>
    </source>
</reference>
<feature type="compositionally biased region" description="Low complexity" evidence="1">
    <location>
        <begin position="645"/>
        <end position="655"/>
    </location>
</feature>
<feature type="compositionally biased region" description="Polar residues" evidence="1">
    <location>
        <begin position="781"/>
        <end position="793"/>
    </location>
</feature>
<dbReference type="Proteomes" id="UP000028837">
    <property type="component" value="Unassembled WGS sequence"/>
</dbReference>
<feature type="region of interest" description="Disordered" evidence="1">
    <location>
        <begin position="339"/>
        <end position="569"/>
    </location>
</feature>
<dbReference type="InterPro" id="IPR029063">
    <property type="entry name" value="SAM-dependent_MTases_sf"/>
</dbReference>
<dbReference type="SMR" id="A0A086JWW4"/>